<reference evidence="3 4" key="1">
    <citation type="journal article" date="2010" name="Stand. Genomic Sci.">
        <title>Complete genome sequence of Haliangium ochraceum type strain (SMP-2).</title>
        <authorList>
            <consortium name="US DOE Joint Genome Institute (JGI-PGF)"/>
            <person name="Ivanova N."/>
            <person name="Daum C."/>
            <person name="Lang E."/>
            <person name="Abt B."/>
            <person name="Kopitz M."/>
            <person name="Saunders E."/>
            <person name="Lapidus A."/>
            <person name="Lucas S."/>
            <person name="Glavina Del Rio T."/>
            <person name="Nolan M."/>
            <person name="Tice H."/>
            <person name="Copeland A."/>
            <person name="Cheng J.F."/>
            <person name="Chen F."/>
            <person name="Bruce D."/>
            <person name="Goodwin L."/>
            <person name="Pitluck S."/>
            <person name="Mavromatis K."/>
            <person name="Pati A."/>
            <person name="Mikhailova N."/>
            <person name="Chen A."/>
            <person name="Palaniappan K."/>
            <person name="Land M."/>
            <person name="Hauser L."/>
            <person name="Chang Y.J."/>
            <person name="Jeffries C.D."/>
            <person name="Detter J.C."/>
            <person name="Brettin T."/>
            <person name="Rohde M."/>
            <person name="Goker M."/>
            <person name="Bristow J."/>
            <person name="Markowitz V."/>
            <person name="Eisen J.A."/>
            <person name="Hugenholtz P."/>
            <person name="Kyrpides N.C."/>
            <person name="Klenk H.P."/>
        </authorList>
    </citation>
    <scope>NUCLEOTIDE SEQUENCE [LARGE SCALE GENOMIC DNA]</scope>
    <source>
        <strain evidence="4">DSM 14365 / CIP 107738 / JCM 11303 / AJ 13395 / SMP-2</strain>
    </source>
</reference>
<protein>
    <recommendedName>
        <fullName evidence="2">Outer membrane protein beta-barrel domain-containing protein</fullName>
    </recommendedName>
</protein>
<feature type="domain" description="Outer membrane protein beta-barrel" evidence="2">
    <location>
        <begin position="28"/>
        <end position="194"/>
    </location>
</feature>
<organism evidence="3 4">
    <name type="scientific">Haliangium ochraceum (strain DSM 14365 / JCM 11303 / SMP-2)</name>
    <dbReference type="NCBI Taxonomy" id="502025"/>
    <lineage>
        <taxon>Bacteria</taxon>
        <taxon>Pseudomonadati</taxon>
        <taxon>Myxococcota</taxon>
        <taxon>Polyangia</taxon>
        <taxon>Haliangiales</taxon>
        <taxon>Kofleriaceae</taxon>
        <taxon>Haliangium</taxon>
    </lineage>
</organism>
<dbReference type="Proteomes" id="UP000001880">
    <property type="component" value="Chromosome"/>
</dbReference>
<sequence>MKKISLFRYLSVAASVATVLLHGKIAFADLEHSTVTVGLRGGPVLSTLVRSSSTVEETPRLYTGRLHAGAAGRFSFEKGRKWGVGLRSEALWVQRGFESSRAAVFDLDYLDTNLSGELRYFFNDTINGYLSAGPRIGLLIQAHRIDANGNIQKQDQLDFFDLGFTLGMGVRLDIGNDLAFVLQGSFEQSLTNIDDKLETPGLHNRSFLCTIGVDLTVWRSE</sequence>
<keyword evidence="4" id="KW-1185">Reference proteome</keyword>
<feature type="signal peptide" evidence="1">
    <location>
        <begin position="1"/>
        <end position="28"/>
    </location>
</feature>
<evidence type="ECO:0000256" key="1">
    <source>
        <dbReference type="SAM" id="SignalP"/>
    </source>
</evidence>
<gene>
    <name evidence="3" type="ordered locus">Hoch_3828</name>
</gene>
<proteinExistence type="predicted"/>
<evidence type="ECO:0000313" key="4">
    <source>
        <dbReference type="Proteomes" id="UP000001880"/>
    </source>
</evidence>
<dbReference type="RefSeq" id="WP_012828927.1">
    <property type="nucleotide sequence ID" value="NC_013440.1"/>
</dbReference>
<dbReference type="KEGG" id="hoh:Hoch_3828"/>
<name>D0LZ66_HALO1</name>
<feature type="chain" id="PRO_5003011706" description="Outer membrane protein beta-barrel domain-containing protein" evidence="1">
    <location>
        <begin position="29"/>
        <end position="221"/>
    </location>
</feature>
<dbReference type="STRING" id="502025.Hoch_3828"/>
<dbReference type="HOGENOM" id="CLU_1213451_0_0_7"/>
<dbReference type="Pfam" id="PF13568">
    <property type="entry name" value="OMP_b-brl_2"/>
    <property type="match status" value="1"/>
</dbReference>
<dbReference type="eggNOG" id="COG3637">
    <property type="taxonomic scope" value="Bacteria"/>
</dbReference>
<accession>D0LZ66</accession>
<evidence type="ECO:0000259" key="2">
    <source>
        <dbReference type="Pfam" id="PF13568"/>
    </source>
</evidence>
<keyword evidence="1" id="KW-0732">Signal</keyword>
<dbReference type="InterPro" id="IPR025665">
    <property type="entry name" value="Beta-barrel_OMP_2"/>
</dbReference>
<dbReference type="EMBL" id="CP001804">
    <property type="protein sequence ID" value="ACY16328.1"/>
    <property type="molecule type" value="Genomic_DNA"/>
</dbReference>
<dbReference type="AlphaFoldDB" id="D0LZ66"/>
<dbReference type="OrthoDB" id="947434at2"/>
<evidence type="ECO:0000313" key="3">
    <source>
        <dbReference type="EMBL" id="ACY16328.1"/>
    </source>
</evidence>